<sequence length="207" mass="21350">MKGILKFCGICLLIFLAMCAYSIIKYSGKYRNKAAASSVSVVSSVATSESVSSSAAPASSESSESIAASLSAAVSEAEPFMLDASALTTSRTGRKVETPGLSLSYGEIESLTVGGACDGQIVVKVQAFPVSNSESRAFESVQDLVLNHGFDACKAIDYWAVNPASGNKFLSFSLDSALISKIASGSIGAEEMAGEVSGLWVDSSVVQ</sequence>
<dbReference type="Proteomes" id="UP000220752">
    <property type="component" value="Unassembled WGS sequence"/>
</dbReference>
<keyword evidence="2" id="KW-1185">Reference proteome</keyword>
<accession>A0A2A6Z7U5</accession>
<dbReference type="EMBL" id="NMTQ01000037">
    <property type="protein sequence ID" value="PDX57428.1"/>
    <property type="molecule type" value="Genomic_DNA"/>
</dbReference>
<gene>
    <name evidence="1" type="ORF">CGS46_12965</name>
</gene>
<dbReference type="AlphaFoldDB" id="A0A2A6Z7U5"/>
<organism evidence="1 2">
    <name type="scientific">Faecalibacterium langellae</name>
    <dbReference type="NCBI Taxonomy" id="3435293"/>
    <lineage>
        <taxon>Bacteria</taxon>
        <taxon>Bacillati</taxon>
        <taxon>Bacillota</taxon>
        <taxon>Clostridia</taxon>
        <taxon>Eubacteriales</taxon>
        <taxon>Oscillospiraceae</taxon>
        <taxon>Faecalibacterium</taxon>
    </lineage>
</organism>
<proteinExistence type="predicted"/>
<reference evidence="1 2" key="1">
    <citation type="journal article" date="2017" name="Front. Microbiol.">
        <title>New Insights into the Diversity of the Genus Faecalibacterium.</title>
        <authorList>
            <person name="Benevides L."/>
            <person name="Burman S."/>
            <person name="Martin R."/>
            <person name="Robert V."/>
            <person name="Thomas M."/>
            <person name="Miquel S."/>
            <person name="Chain F."/>
            <person name="Sokol H."/>
            <person name="Bermudez-Humaran L.G."/>
            <person name="Morrison M."/>
            <person name="Langella P."/>
            <person name="Azevedo V.A."/>
            <person name="Chatel J.M."/>
            <person name="Soares S."/>
        </authorList>
    </citation>
    <scope>NUCLEOTIDE SEQUENCE [LARGE SCALE GENOMIC DNA]</scope>
    <source>
        <strain evidence="2">CNCM I-4540</strain>
    </source>
</reference>
<evidence type="ECO:0000313" key="1">
    <source>
        <dbReference type="EMBL" id="PDX57428.1"/>
    </source>
</evidence>
<evidence type="ECO:0000313" key="2">
    <source>
        <dbReference type="Proteomes" id="UP000220752"/>
    </source>
</evidence>
<protein>
    <submittedName>
        <fullName evidence="1">Uncharacterized protein</fullName>
    </submittedName>
</protein>
<comment type="caution">
    <text evidence="1">The sequence shown here is derived from an EMBL/GenBank/DDBJ whole genome shotgun (WGS) entry which is preliminary data.</text>
</comment>
<name>A0A2A6Z7U5_9FIRM</name>